<dbReference type="AlphaFoldDB" id="A0AAV7S048"/>
<accession>A0AAV7S048</accession>
<keyword evidence="2" id="KW-1185">Reference proteome</keyword>
<comment type="caution">
    <text evidence="1">The sequence shown here is derived from an EMBL/GenBank/DDBJ whole genome shotgun (WGS) entry which is preliminary data.</text>
</comment>
<reference evidence="1" key="1">
    <citation type="journal article" date="2022" name="bioRxiv">
        <title>Sequencing and chromosome-scale assembly of the giantPleurodeles waltlgenome.</title>
        <authorList>
            <person name="Brown T."/>
            <person name="Elewa A."/>
            <person name="Iarovenko S."/>
            <person name="Subramanian E."/>
            <person name="Araus A.J."/>
            <person name="Petzold A."/>
            <person name="Susuki M."/>
            <person name="Suzuki K.-i.T."/>
            <person name="Hayashi T."/>
            <person name="Toyoda A."/>
            <person name="Oliveira C."/>
            <person name="Osipova E."/>
            <person name="Leigh N.D."/>
            <person name="Simon A."/>
            <person name="Yun M.H."/>
        </authorList>
    </citation>
    <scope>NUCLEOTIDE SEQUENCE</scope>
    <source>
        <strain evidence="1">20211129_DDA</strain>
        <tissue evidence="1">Liver</tissue>
    </source>
</reference>
<proteinExistence type="predicted"/>
<evidence type="ECO:0000313" key="2">
    <source>
        <dbReference type="Proteomes" id="UP001066276"/>
    </source>
</evidence>
<gene>
    <name evidence="1" type="ORF">NDU88_010041</name>
</gene>
<evidence type="ECO:0000313" key="1">
    <source>
        <dbReference type="EMBL" id="KAJ1157327.1"/>
    </source>
</evidence>
<sequence length="71" mass="7636">MSEPVTLRSALPVSLSFTLNADTSLRHGMLDVTLKNVVPGLGDGCRRREVLLSVFNLRGRCQGFVESGTCG</sequence>
<name>A0AAV7S048_PLEWA</name>
<protein>
    <submittedName>
        <fullName evidence="1">Uncharacterized protein</fullName>
    </submittedName>
</protein>
<organism evidence="1 2">
    <name type="scientific">Pleurodeles waltl</name>
    <name type="common">Iberian ribbed newt</name>
    <dbReference type="NCBI Taxonomy" id="8319"/>
    <lineage>
        <taxon>Eukaryota</taxon>
        <taxon>Metazoa</taxon>
        <taxon>Chordata</taxon>
        <taxon>Craniata</taxon>
        <taxon>Vertebrata</taxon>
        <taxon>Euteleostomi</taxon>
        <taxon>Amphibia</taxon>
        <taxon>Batrachia</taxon>
        <taxon>Caudata</taxon>
        <taxon>Salamandroidea</taxon>
        <taxon>Salamandridae</taxon>
        <taxon>Pleurodelinae</taxon>
        <taxon>Pleurodeles</taxon>
    </lineage>
</organism>
<dbReference type="EMBL" id="JANPWB010000009">
    <property type="protein sequence ID" value="KAJ1157327.1"/>
    <property type="molecule type" value="Genomic_DNA"/>
</dbReference>
<dbReference type="Proteomes" id="UP001066276">
    <property type="component" value="Chromosome 5"/>
</dbReference>